<name>A0ABU0T6V5_9ACTN</name>
<evidence type="ECO:0000313" key="1">
    <source>
        <dbReference type="EMBL" id="MDQ1031515.1"/>
    </source>
</evidence>
<dbReference type="EMBL" id="JAUSZI010000002">
    <property type="protein sequence ID" value="MDQ1031515.1"/>
    <property type="molecule type" value="Genomic_DNA"/>
</dbReference>
<comment type="caution">
    <text evidence="1">The sequence shown here is derived from an EMBL/GenBank/DDBJ whole genome shotgun (WGS) entry which is preliminary data.</text>
</comment>
<protein>
    <submittedName>
        <fullName evidence="1">Uncharacterized protein</fullName>
    </submittedName>
</protein>
<dbReference type="Proteomes" id="UP001230328">
    <property type="component" value="Unassembled WGS sequence"/>
</dbReference>
<dbReference type="RefSeq" id="WP_307527725.1">
    <property type="nucleotide sequence ID" value="NZ_JAUSZI010000002.1"/>
</dbReference>
<gene>
    <name evidence="1" type="ORF">QF035_009097</name>
</gene>
<sequence length="74" mass="8487">MSIELALVSAPALLVGVLVVRRRKAQSKTLGLVRELRDLITLRMVLRDAKPNQREKLLAAHRKWRFEPTEKSRG</sequence>
<proteinExistence type="predicted"/>
<organism evidence="1 2">
    <name type="scientific">Streptomyces umbrinus</name>
    <dbReference type="NCBI Taxonomy" id="67370"/>
    <lineage>
        <taxon>Bacteria</taxon>
        <taxon>Bacillati</taxon>
        <taxon>Actinomycetota</taxon>
        <taxon>Actinomycetes</taxon>
        <taxon>Kitasatosporales</taxon>
        <taxon>Streptomycetaceae</taxon>
        <taxon>Streptomyces</taxon>
        <taxon>Streptomyces phaeochromogenes group</taxon>
    </lineage>
</organism>
<keyword evidence="2" id="KW-1185">Reference proteome</keyword>
<reference evidence="1 2" key="1">
    <citation type="submission" date="2023-07" db="EMBL/GenBank/DDBJ databases">
        <title>Comparative genomics of wheat-associated soil bacteria to identify genetic determinants of phenazine resistance.</title>
        <authorList>
            <person name="Mouncey N."/>
        </authorList>
    </citation>
    <scope>NUCLEOTIDE SEQUENCE [LARGE SCALE GENOMIC DNA]</scope>
    <source>
        <strain evidence="1 2">V2I4</strain>
    </source>
</reference>
<evidence type="ECO:0000313" key="2">
    <source>
        <dbReference type="Proteomes" id="UP001230328"/>
    </source>
</evidence>
<accession>A0ABU0T6V5</accession>